<dbReference type="SMART" id="SM00554">
    <property type="entry name" value="FAS1"/>
    <property type="match status" value="1"/>
</dbReference>
<accession>A0ABS1HJP0</accession>
<keyword evidence="1" id="KW-1133">Transmembrane helix</keyword>
<dbReference type="Gene3D" id="2.30.180.10">
    <property type="entry name" value="FAS1 domain"/>
    <property type="match status" value="1"/>
</dbReference>
<dbReference type="Proteomes" id="UP000605676">
    <property type="component" value="Unassembled WGS sequence"/>
</dbReference>
<keyword evidence="4" id="KW-1185">Reference proteome</keyword>
<comment type="caution">
    <text evidence="3">The sequence shown here is derived from an EMBL/GenBank/DDBJ whole genome shotgun (WGS) entry which is preliminary data.</text>
</comment>
<dbReference type="PANTHER" id="PTHR10900">
    <property type="entry name" value="PERIOSTIN-RELATED"/>
    <property type="match status" value="1"/>
</dbReference>
<dbReference type="RefSeq" id="WP_200465031.1">
    <property type="nucleotide sequence ID" value="NZ_JAENRR010000022.1"/>
</dbReference>
<evidence type="ECO:0000256" key="1">
    <source>
        <dbReference type="SAM" id="Phobius"/>
    </source>
</evidence>
<proteinExistence type="predicted"/>
<dbReference type="PROSITE" id="PS50213">
    <property type="entry name" value="FAS1"/>
    <property type="match status" value="1"/>
</dbReference>
<feature type="domain" description="FAS1" evidence="2">
    <location>
        <begin position="234"/>
        <end position="361"/>
    </location>
</feature>
<evidence type="ECO:0000259" key="2">
    <source>
        <dbReference type="PROSITE" id="PS50213"/>
    </source>
</evidence>
<name>A0ABS1HJP0_9BACT</name>
<dbReference type="InterPro" id="IPR036378">
    <property type="entry name" value="FAS1_dom_sf"/>
</dbReference>
<dbReference type="EMBL" id="JAENRR010000022">
    <property type="protein sequence ID" value="MBK3517801.1"/>
    <property type="molecule type" value="Genomic_DNA"/>
</dbReference>
<feature type="transmembrane region" description="Helical" evidence="1">
    <location>
        <begin position="64"/>
        <end position="84"/>
    </location>
</feature>
<sequence>MRKIYGIIETGFLLLVGVFTLWLSLSEKYALLMNENFRWLTFAGSILILIIGITSLFKSPKSNIVNILFFGVLLLVVLIGKPYVPNESTINPSEHFMQAGLWDQIDQSRFPKEELRTLSTTEADKVYNKGRSFTTVGVVKRLDELDGHGSFALMSTFMYCCVADMFGTGFRVPSEKFADLEDGQMVMISGELINEEMPIELPNFRFGRAMISSINQNYYLKAENIMTYNRLDQLPLLSELISKGERIQLFNAALEKTGLIEELAGSESFTLFIPVDKAIENLETPLDQLSVRNLKKFLKAHIVEGKLFSKDLKEFDQLETISGKDISISFKPARHKVNESRVLFEDTEAQNGVIHYIYPALTESN</sequence>
<feature type="transmembrane region" description="Helical" evidence="1">
    <location>
        <begin position="7"/>
        <end position="25"/>
    </location>
</feature>
<reference evidence="3 4" key="1">
    <citation type="submission" date="2021-01" db="EMBL/GenBank/DDBJ databases">
        <title>Carboxyliciviraga sp.nov., isolated from coastal sediments.</title>
        <authorList>
            <person name="Lu D."/>
            <person name="Zhang T."/>
        </authorList>
    </citation>
    <scope>NUCLEOTIDE SEQUENCE [LARGE SCALE GENOMIC DNA]</scope>
    <source>
        <strain evidence="3 4">N1Y132</strain>
    </source>
</reference>
<dbReference type="InterPro" id="IPR050904">
    <property type="entry name" value="Adhesion/Biosynth-related"/>
</dbReference>
<feature type="transmembrane region" description="Helical" evidence="1">
    <location>
        <begin position="37"/>
        <end position="57"/>
    </location>
</feature>
<evidence type="ECO:0000313" key="4">
    <source>
        <dbReference type="Proteomes" id="UP000605676"/>
    </source>
</evidence>
<dbReference type="SUPFAM" id="SSF82153">
    <property type="entry name" value="FAS1 domain"/>
    <property type="match status" value="1"/>
</dbReference>
<dbReference type="InterPro" id="IPR000782">
    <property type="entry name" value="FAS1_domain"/>
</dbReference>
<protein>
    <submittedName>
        <fullName evidence="3">Fasciclin domain-containing protein</fullName>
    </submittedName>
</protein>
<gene>
    <name evidence="3" type="ORF">JIV24_10700</name>
</gene>
<dbReference type="Pfam" id="PF02469">
    <property type="entry name" value="Fasciclin"/>
    <property type="match status" value="1"/>
</dbReference>
<evidence type="ECO:0000313" key="3">
    <source>
        <dbReference type="EMBL" id="MBK3517801.1"/>
    </source>
</evidence>
<keyword evidence="1" id="KW-0472">Membrane</keyword>
<organism evidence="3 4">
    <name type="scientific">Carboxylicivirga marina</name>
    <dbReference type="NCBI Taxonomy" id="2800988"/>
    <lineage>
        <taxon>Bacteria</taxon>
        <taxon>Pseudomonadati</taxon>
        <taxon>Bacteroidota</taxon>
        <taxon>Bacteroidia</taxon>
        <taxon>Marinilabiliales</taxon>
        <taxon>Marinilabiliaceae</taxon>
        <taxon>Carboxylicivirga</taxon>
    </lineage>
</organism>
<keyword evidence="1" id="KW-0812">Transmembrane</keyword>
<dbReference type="PANTHER" id="PTHR10900:SF77">
    <property type="entry name" value="FI19380P1"/>
    <property type="match status" value="1"/>
</dbReference>